<gene>
    <name evidence="2" type="ORF">H8K52_20570</name>
</gene>
<protein>
    <submittedName>
        <fullName evidence="2">Transposase family protein</fullName>
    </submittedName>
</protein>
<sequence>MNRRCLAFQNMELDLWPVVDRAALSPEKRAFFELRLKAIDAYAMGATLREIEQETGINGRQLHRTLKRCLQQAEDGRIYGYRGLIKHSRVGAYLRTEGISDLHVSSKSGLAGAFAMLLESYPILCKWIAQKIKQHSISVIQVNTEGKLKIRLKGIKNLHASFIIQCRGAGISATEYPLNTDRMGIGAFASFVKREMLANFGTTAHAAGAKNLKGLPQPVVATQKGATYPYQIVEFDGHRLDVRLKIVIQDPLGLEQEFEIERIWLLVIIDVCTRAVLGYHLVLSREYSRYDVIKTIEKAITPHTSKIFQLPNVGYGASGGFPSGKLPELGYAIWERMRLDNAKANLSNETITALCEFIGCAVDAGPPHHPDDRPYIERFFGTIANSLSARMPGYTGSCTADVRRALADVKGNLRLFV</sequence>
<accession>A0ABR6XBH3</accession>
<dbReference type="InterPro" id="IPR001584">
    <property type="entry name" value="Integrase_cat-core"/>
</dbReference>
<organism evidence="2 3">
    <name type="scientific">Undibacterium seohonense</name>
    <dbReference type="NCBI Taxonomy" id="1344950"/>
    <lineage>
        <taxon>Bacteria</taxon>
        <taxon>Pseudomonadati</taxon>
        <taxon>Pseudomonadota</taxon>
        <taxon>Betaproteobacteria</taxon>
        <taxon>Burkholderiales</taxon>
        <taxon>Oxalobacteraceae</taxon>
        <taxon>Undibacterium</taxon>
    </lineage>
</organism>
<evidence type="ECO:0000259" key="1">
    <source>
        <dbReference type="PROSITE" id="PS50994"/>
    </source>
</evidence>
<feature type="non-terminal residue" evidence="2">
    <location>
        <position position="417"/>
    </location>
</feature>
<dbReference type="PROSITE" id="PS50994">
    <property type="entry name" value="INTEGRASE"/>
    <property type="match status" value="1"/>
</dbReference>
<dbReference type="EMBL" id="JACOFW010000066">
    <property type="protein sequence ID" value="MBC3809731.1"/>
    <property type="molecule type" value="Genomic_DNA"/>
</dbReference>
<evidence type="ECO:0000313" key="2">
    <source>
        <dbReference type="EMBL" id="MBC3809731.1"/>
    </source>
</evidence>
<comment type="caution">
    <text evidence="2">The sequence shown here is derived from an EMBL/GenBank/DDBJ whole genome shotgun (WGS) entry which is preliminary data.</text>
</comment>
<dbReference type="SUPFAM" id="SSF53098">
    <property type="entry name" value="Ribonuclease H-like"/>
    <property type="match status" value="1"/>
</dbReference>
<keyword evidence="3" id="KW-1185">Reference proteome</keyword>
<evidence type="ECO:0000313" key="3">
    <source>
        <dbReference type="Proteomes" id="UP000648257"/>
    </source>
</evidence>
<name>A0ABR6XBH3_9BURK</name>
<dbReference type="Gene3D" id="3.30.420.10">
    <property type="entry name" value="Ribonuclease H-like superfamily/Ribonuclease H"/>
    <property type="match status" value="1"/>
</dbReference>
<feature type="domain" description="Integrase catalytic" evidence="1">
    <location>
        <begin position="247"/>
        <end position="417"/>
    </location>
</feature>
<dbReference type="InterPro" id="IPR012337">
    <property type="entry name" value="RNaseH-like_sf"/>
</dbReference>
<reference evidence="2 3" key="1">
    <citation type="submission" date="2020-08" db="EMBL/GenBank/DDBJ databases">
        <title>Novel species isolated from subtropical streams in China.</title>
        <authorList>
            <person name="Lu H."/>
        </authorList>
    </citation>
    <scope>NUCLEOTIDE SEQUENCE [LARGE SCALE GENOMIC DNA]</scope>
    <source>
        <strain evidence="2 3">KACC 16656</strain>
    </source>
</reference>
<dbReference type="InterPro" id="IPR036397">
    <property type="entry name" value="RNaseH_sf"/>
</dbReference>
<proteinExistence type="predicted"/>
<dbReference type="Proteomes" id="UP000648257">
    <property type="component" value="Unassembled WGS sequence"/>
</dbReference>